<evidence type="ECO:0000313" key="9">
    <source>
        <dbReference type="EMBL" id="ODR59759.1"/>
    </source>
</evidence>
<feature type="transmembrane region" description="Helical" evidence="5">
    <location>
        <begin position="186"/>
        <end position="204"/>
    </location>
</feature>
<dbReference type="Proteomes" id="UP000094067">
    <property type="component" value="Unassembled WGS sequence"/>
</dbReference>
<evidence type="ECO:0000313" key="13">
    <source>
        <dbReference type="Proteomes" id="UP000095003"/>
    </source>
</evidence>
<dbReference type="PANTHER" id="PTHR35529">
    <property type="entry name" value="MANGANESE EFFLUX PUMP MNTP-RELATED"/>
    <property type="match status" value="1"/>
</dbReference>
<evidence type="ECO:0000313" key="6">
    <source>
        <dbReference type="EMBL" id="ODM08944.1"/>
    </source>
</evidence>
<keyword evidence="4 5" id="KW-0472">Membrane</keyword>
<protein>
    <submittedName>
        <fullName evidence="7">Manganese efflux pump MntP</fullName>
    </submittedName>
    <submittedName>
        <fullName evidence="8">Sporulation protein</fullName>
    </submittedName>
</protein>
<reference evidence="8 11" key="3">
    <citation type="submission" date="2016-08" db="EMBL/GenBank/DDBJ databases">
        <authorList>
            <person name="Seilhamer J.J."/>
        </authorList>
    </citation>
    <scope>NUCLEOTIDE SEQUENCE [LARGE SCALE GENOMIC DNA]</scope>
    <source>
        <strain evidence="8 11">NML150140-1</strain>
    </source>
</reference>
<organism evidence="7 13">
    <name type="scientific">Eisenbergiella tayi</name>
    <dbReference type="NCBI Taxonomy" id="1432052"/>
    <lineage>
        <taxon>Bacteria</taxon>
        <taxon>Bacillati</taxon>
        <taxon>Bacillota</taxon>
        <taxon>Clostridia</taxon>
        <taxon>Lachnospirales</taxon>
        <taxon>Lachnospiraceae</taxon>
        <taxon>Eisenbergiella</taxon>
    </lineage>
</organism>
<evidence type="ECO:0000256" key="1">
    <source>
        <dbReference type="ARBA" id="ARBA00022475"/>
    </source>
</evidence>
<reference evidence="10 13" key="1">
    <citation type="submission" date="2016-07" db="EMBL/GenBank/DDBJ databases">
        <title>Characterization of isolates of Eisenbergiella tayi derived from blood cultures, using whole genome sequencing.</title>
        <authorList>
            <person name="Burdz T."/>
            <person name="Wiebe D."/>
            <person name="Huynh C."/>
            <person name="Bernard K."/>
        </authorList>
    </citation>
    <scope>NUCLEOTIDE SEQUENCE [LARGE SCALE GENOMIC DNA]</scope>
    <source>
        <strain evidence="6 10">NML 110608</strain>
        <strain evidence="7 13">NML 120489</strain>
    </source>
</reference>
<dbReference type="EMBL" id="MEHA01000018">
    <property type="protein sequence ID" value="ODR47987.1"/>
    <property type="molecule type" value="Genomic_DNA"/>
</dbReference>
<dbReference type="PATRIC" id="fig|1432052.3.peg.3418"/>
<evidence type="ECO:0000313" key="8">
    <source>
        <dbReference type="EMBL" id="ODR47987.1"/>
    </source>
</evidence>
<dbReference type="Pfam" id="PF02659">
    <property type="entry name" value="Mntp"/>
    <property type="match status" value="1"/>
</dbReference>
<accession>A0A1E3APM9</accession>
<evidence type="ECO:0000313" key="11">
    <source>
        <dbReference type="Proteomes" id="UP000094271"/>
    </source>
</evidence>
<dbReference type="RefSeq" id="WP_009255290.1">
    <property type="nucleotide sequence ID" value="NZ_BAABXS010000001.1"/>
</dbReference>
<evidence type="ECO:0000313" key="7">
    <source>
        <dbReference type="EMBL" id="ODM10659.1"/>
    </source>
</evidence>
<name>A0A1E3APM9_9FIRM</name>
<dbReference type="EMBL" id="MCGH01000001">
    <property type="protein sequence ID" value="ODM08944.1"/>
    <property type="molecule type" value="Genomic_DNA"/>
</dbReference>
<dbReference type="Proteomes" id="UP000095003">
    <property type="component" value="Unassembled WGS sequence"/>
</dbReference>
<dbReference type="Proteomes" id="UP000094271">
    <property type="component" value="Unassembled WGS sequence"/>
</dbReference>
<feature type="transmembrane region" description="Helical" evidence="5">
    <location>
        <begin position="133"/>
        <end position="151"/>
    </location>
</feature>
<reference evidence="9 12" key="2">
    <citation type="submission" date="2016-08" db="EMBL/GenBank/DDBJ databases">
        <title>Characterization of Isolates of Eisenbergiella tayi Derived from Blood Cultures, Using Whole Genome Sequencing.</title>
        <authorList>
            <person name="Bernier A.-M."/>
            <person name="Burdz T."/>
            <person name="Wiebe D."/>
            <person name="Bernard K."/>
        </authorList>
    </citation>
    <scope>NUCLEOTIDE SEQUENCE [LARGE SCALE GENOMIC DNA]</scope>
    <source>
        <strain evidence="9 12">NML120146</strain>
    </source>
</reference>
<dbReference type="EMBL" id="MCGI01000003">
    <property type="protein sequence ID" value="ODM10659.1"/>
    <property type="molecule type" value="Genomic_DNA"/>
</dbReference>
<proteinExistence type="predicted"/>
<dbReference type="InterPro" id="IPR003810">
    <property type="entry name" value="Mntp/YtaF"/>
</dbReference>
<evidence type="ECO:0000256" key="5">
    <source>
        <dbReference type="SAM" id="Phobius"/>
    </source>
</evidence>
<keyword evidence="2 5" id="KW-0812">Transmembrane</keyword>
<gene>
    <name evidence="7" type="primary">mntP_2</name>
    <name evidence="6" type="synonym">mntP_1</name>
    <name evidence="7" type="ORF">BEH84_03088</name>
    <name evidence="8" type="ORF">BEI59_21720</name>
    <name evidence="6" type="ORF">BEI61_00573</name>
    <name evidence="9" type="ORF">BEI63_06270</name>
</gene>
<keyword evidence="3 5" id="KW-1133">Transmembrane helix</keyword>
<sequence length="208" mass="22443">MLQILVLCLALCMDEFVASIAYGAGGISINWKETGVMNGICSACLGAALCFGTVLQAIVPEDLTKAVCFTSLFILGAIRLADSLIKNYINHNCEVHKDIHFSFSQLKFIISIYGNPTAADSDHSHTLSMRETVFLAFAMSIDSLVAGTFAAFLQLNILLTMLVAFLVGVGAMYAGQLFGRKIASRLNLNLSWLSGVMFILLAFSKLKG</sequence>
<dbReference type="EMBL" id="MEHD01000014">
    <property type="protein sequence ID" value="ODR59759.1"/>
    <property type="molecule type" value="Genomic_DNA"/>
</dbReference>
<evidence type="ECO:0000313" key="10">
    <source>
        <dbReference type="Proteomes" id="UP000094067"/>
    </source>
</evidence>
<dbReference type="PANTHER" id="PTHR35529:SF2">
    <property type="entry name" value="SPORULATION PROTEIN YTAF-RELATED"/>
    <property type="match status" value="1"/>
</dbReference>
<evidence type="ECO:0000256" key="4">
    <source>
        <dbReference type="ARBA" id="ARBA00023136"/>
    </source>
</evidence>
<dbReference type="AlphaFoldDB" id="A0A1E3APM9"/>
<keyword evidence="12" id="KW-1185">Reference proteome</keyword>
<dbReference type="Proteomes" id="UP000094869">
    <property type="component" value="Unassembled WGS sequence"/>
</dbReference>
<evidence type="ECO:0000256" key="3">
    <source>
        <dbReference type="ARBA" id="ARBA00022989"/>
    </source>
</evidence>
<keyword evidence="1" id="KW-1003">Cell membrane</keyword>
<evidence type="ECO:0000313" key="12">
    <source>
        <dbReference type="Proteomes" id="UP000094869"/>
    </source>
</evidence>
<comment type="caution">
    <text evidence="7">The sequence shown here is derived from an EMBL/GenBank/DDBJ whole genome shotgun (WGS) entry which is preliminary data.</text>
</comment>
<dbReference type="GeneID" id="93303199"/>
<evidence type="ECO:0000256" key="2">
    <source>
        <dbReference type="ARBA" id="ARBA00022692"/>
    </source>
</evidence>
<dbReference type="OrthoDB" id="1650809at2"/>
<feature type="transmembrane region" description="Helical" evidence="5">
    <location>
        <begin position="157"/>
        <end position="174"/>
    </location>
</feature>